<evidence type="ECO:0000256" key="3">
    <source>
        <dbReference type="ARBA" id="ARBA00023163"/>
    </source>
</evidence>
<dbReference type="InterPro" id="IPR020449">
    <property type="entry name" value="Tscrpt_reg_AraC-type_HTH"/>
</dbReference>
<dbReference type="STRING" id="313628.LNTAR_02172"/>
<sequence>MSPDKKDKQKEFLNQLRPDLNFSLLFQDLPQTLFFAKDANARLIMGNKLFVHHCGFREEEEIIGLSDDDIFPPELAEQYKNDDIKLLSTGAAKNNIIELFPNYLGDPTWFSTTKIPLFNQDGKIIGLCGTCQSLDESSQFVRPYKELAKALDYIKENYHKKITEEHLAQISCLSVRQFERRFKDTFKTTSHQYIIKLRILKSCKQLLKANKSISELALDLGFYDQSAFTKAFKKYVKTTPLKYQKKHLK</sequence>
<reference evidence="5 6" key="1">
    <citation type="journal article" date="2010" name="J. Bacteriol.">
        <title>Genome sequence of Lentisphaera araneosa HTCC2155T, the type species of the order Lentisphaerales in the phylum Lentisphaerae.</title>
        <authorList>
            <person name="Thrash J.C."/>
            <person name="Cho J.C."/>
            <person name="Vergin K.L."/>
            <person name="Morris R.M."/>
            <person name="Giovannoni S.J."/>
        </authorList>
    </citation>
    <scope>NUCLEOTIDE SEQUENCE [LARGE SCALE GENOMIC DNA]</scope>
    <source>
        <strain evidence="5 6">HTCC2155</strain>
    </source>
</reference>
<dbReference type="GO" id="GO:0043565">
    <property type="term" value="F:sequence-specific DNA binding"/>
    <property type="evidence" value="ECO:0007669"/>
    <property type="project" value="InterPro"/>
</dbReference>
<dbReference type="PANTHER" id="PTHR43280:SF28">
    <property type="entry name" value="HTH-TYPE TRANSCRIPTIONAL ACTIVATOR RHAS"/>
    <property type="match status" value="1"/>
</dbReference>
<dbReference type="RefSeq" id="WP_007279627.1">
    <property type="nucleotide sequence ID" value="NZ_ABCK01000015.1"/>
</dbReference>
<proteinExistence type="predicted"/>
<evidence type="ECO:0000313" key="5">
    <source>
        <dbReference type="EMBL" id="EDM26576.1"/>
    </source>
</evidence>
<evidence type="ECO:0000256" key="1">
    <source>
        <dbReference type="ARBA" id="ARBA00023015"/>
    </source>
</evidence>
<dbReference type="InterPro" id="IPR035965">
    <property type="entry name" value="PAS-like_dom_sf"/>
</dbReference>
<dbReference type="OrthoDB" id="9776408at2"/>
<keyword evidence="3" id="KW-0804">Transcription</keyword>
<evidence type="ECO:0000256" key="2">
    <source>
        <dbReference type="ARBA" id="ARBA00023125"/>
    </source>
</evidence>
<dbReference type="PROSITE" id="PS01124">
    <property type="entry name" value="HTH_ARAC_FAMILY_2"/>
    <property type="match status" value="1"/>
</dbReference>
<dbReference type="SUPFAM" id="SSF55785">
    <property type="entry name" value="PYP-like sensor domain (PAS domain)"/>
    <property type="match status" value="1"/>
</dbReference>
<comment type="caution">
    <text evidence="5">The sequence shown here is derived from an EMBL/GenBank/DDBJ whole genome shotgun (WGS) entry which is preliminary data.</text>
</comment>
<accession>A6DP44</accession>
<dbReference type="Gene3D" id="3.30.450.20">
    <property type="entry name" value="PAS domain"/>
    <property type="match status" value="1"/>
</dbReference>
<evidence type="ECO:0000259" key="4">
    <source>
        <dbReference type="PROSITE" id="PS01124"/>
    </source>
</evidence>
<dbReference type="PANTHER" id="PTHR43280">
    <property type="entry name" value="ARAC-FAMILY TRANSCRIPTIONAL REGULATOR"/>
    <property type="match status" value="1"/>
</dbReference>
<dbReference type="Pfam" id="PF12833">
    <property type="entry name" value="HTH_18"/>
    <property type="match status" value="1"/>
</dbReference>
<dbReference type="eggNOG" id="COG2207">
    <property type="taxonomic scope" value="Bacteria"/>
</dbReference>
<feature type="domain" description="HTH araC/xylS-type" evidence="4">
    <location>
        <begin position="148"/>
        <end position="246"/>
    </location>
</feature>
<dbReference type="Pfam" id="PF08448">
    <property type="entry name" value="PAS_4"/>
    <property type="match status" value="1"/>
</dbReference>
<dbReference type="InterPro" id="IPR018062">
    <property type="entry name" value="HTH_AraC-typ_CS"/>
</dbReference>
<gene>
    <name evidence="5" type="ORF">LNTAR_02172</name>
</gene>
<protein>
    <submittedName>
        <fullName evidence="5">Probable transcription regulator</fullName>
    </submittedName>
</protein>
<dbReference type="PRINTS" id="PR00032">
    <property type="entry name" value="HTHARAC"/>
</dbReference>
<dbReference type="CDD" id="cd00130">
    <property type="entry name" value="PAS"/>
    <property type="match status" value="1"/>
</dbReference>
<dbReference type="EMBL" id="ABCK01000015">
    <property type="protein sequence ID" value="EDM26576.1"/>
    <property type="molecule type" value="Genomic_DNA"/>
</dbReference>
<keyword evidence="2" id="KW-0238">DNA-binding</keyword>
<dbReference type="PROSITE" id="PS00041">
    <property type="entry name" value="HTH_ARAC_FAMILY_1"/>
    <property type="match status" value="1"/>
</dbReference>
<dbReference type="SMART" id="SM00342">
    <property type="entry name" value="HTH_ARAC"/>
    <property type="match status" value="1"/>
</dbReference>
<evidence type="ECO:0000313" key="6">
    <source>
        <dbReference type="Proteomes" id="UP000004947"/>
    </source>
</evidence>
<dbReference type="InterPro" id="IPR018060">
    <property type="entry name" value="HTH_AraC"/>
</dbReference>
<keyword evidence="6" id="KW-1185">Reference proteome</keyword>
<dbReference type="InterPro" id="IPR000014">
    <property type="entry name" value="PAS"/>
</dbReference>
<name>A6DP44_9BACT</name>
<dbReference type="GO" id="GO:0003700">
    <property type="term" value="F:DNA-binding transcription factor activity"/>
    <property type="evidence" value="ECO:0007669"/>
    <property type="project" value="InterPro"/>
</dbReference>
<dbReference type="InterPro" id="IPR009057">
    <property type="entry name" value="Homeodomain-like_sf"/>
</dbReference>
<dbReference type="InterPro" id="IPR013656">
    <property type="entry name" value="PAS_4"/>
</dbReference>
<dbReference type="AlphaFoldDB" id="A6DP44"/>
<keyword evidence="1" id="KW-0805">Transcription regulation</keyword>
<dbReference type="SUPFAM" id="SSF46689">
    <property type="entry name" value="Homeodomain-like"/>
    <property type="match status" value="2"/>
</dbReference>
<dbReference type="Gene3D" id="1.10.10.60">
    <property type="entry name" value="Homeodomain-like"/>
    <property type="match status" value="2"/>
</dbReference>
<dbReference type="Proteomes" id="UP000004947">
    <property type="component" value="Unassembled WGS sequence"/>
</dbReference>
<organism evidence="5 6">
    <name type="scientific">Lentisphaera araneosa HTCC2155</name>
    <dbReference type="NCBI Taxonomy" id="313628"/>
    <lineage>
        <taxon>Bacteria</taxon>
        <taxon>Pseudomonadati</taxon>
        <taxon>Lentisphaerota</taxon>
        <taxon>Lentisphaeria</taxon>
        <taxon>Lentisphaerales</taxon>
        <taxon>Lentisphaeraceae</taxon>
        <taxon>Lentisphaera</taxon>
    </lineage>
</organism>